<feature type="chain" id="PRO_5042053170" evidence="1">
    <location>
        <begin position="22"/>
        <end position="260"/>
    </location>
</feature>
<sequence>MKITKLLMTIALSTFSIWASADNIYREGTKGYELATYAKTVLPASVTPYFILAKDKSFFYGQIDQAKRAEVLSTASQNALQAANTNVNSRAVAFAKYELSLPEGADRKVCKVVFVDEKRAVVGSTLMHELMHCRIGSSELEADYRAQIGKVIALEKDIRPGASLSMFEEVLARAMSLSYIVNYGIKEDADFFQRRMQLPYPSNPGPNAMPRVLHLCIQKGACSIEAGSLAKKLLNDDEFKQLLIKDFKANNAFNQKVGFD</sequence>
<reference evidence="2 3" key="1">
    <citation type="journal article" date="2011" name="PLoS Pathog.">
        <title>Dynamic evolution of pathogenicity revealed by sequencing and comparative genomics of 19 Pseudomonas syringae isolates.</title>
        <authorList>
            <person name="Baltrus D.A."/>
            <person name="Nishimura M.T."/>
            <person name="Romanchuk A."/>
            <person name="Chang J.H."/>
            <person name="Mukhtar M.S."/>
            <person name="Cherkis K."/>
            <person name="Roach J."/>
            <person name="Grant S.R."/>
            <person name="Jones C.D."/>
            <person name="Dangl J.L."/>
        </authorList>
    </citation>
    <scope>NUCLEOTIDE SEQUENCE [LARGE SCALE GENOMIC DNA]</scope>
    <source>
        <strain evidence="2 3">M301315</strain>
    </source>
</reference>
<dbReference type="AlphaFoldDB" id="A0AAD0VAB3"/>
<gene>
    <name evidence="2" type="ORF">PLA107_033430</name>
</gene>
<accession>A0AAD0VAB3</accession>
<dbReference type="Proteomes" id="UP000006426">
    <property type="component" value="Plasmid pmppla107"/>
</dbReference>
<organism evidence="2 3">
    <name type="scientific">Pseudomonas amygdali pv. lachrymans str. M301315</name>
    <dbReference type="NCBI Taxonomy" id="629260"/>
    <lineage>
        <taxon>Bacteria</taxon>
        <taxon>Pseudomonadati</taxon>
        <taxon>Pseudomonadota</taxon>
        <taxon>Gammaproteobacteria</taxon>
        <taxon>Pseudomonadales</taxon>
        <taxon>Pseudomonadaceae</taxon>
        <taxon>Pseudomonas</taxon>
        <taxon>Pseudomonas amygdali</taxon>
    </lineage>
</organism>
<proteinExistence type="predicted"/>
<evidence type="ECO:0000313" key="3">
    <source>
        <dbReference type="Proteomes" id="UP000006426"/>
    </source>
</evidence>
<dbReference type="EMBL" id="CP031226">
    <property type="protein sequence ID" value="AXH60114.1"/>
    <property type="molecule type" value="Genomic_DNA"/>
</dbReference>
<feature type="signal peptide" evidence="1">
    <location>
        <begin position="1"/>
        <end position="21"/>
    </location>
</feature>
<protein>
    <submittedName>
        <fullName evidence="2">Uncharacterized protein</fullName>
    </submittedName>
</protein>
<geneLocation type="plasmid" evidence="3">
    <name>pmppla107</name>
</geneLocation>
<keyword evidence="1" id="KW-0732">Signal</keyword>
<dbReference type="RefSeq" id="WP_005742797.1">
    <property type="nucleotide sequence ID" value="NZ_CP031226.1"/>
</dbReference>
<dbReference type="GeneID" id="39473995"/>
<evidence type="ECO:0000313" key="2">
    <source>
        <dbReference type="EMBL" id="AXH60114.1"/>
    </source>
</evidence>
<keyword evidence="2" id="KW-0614">Plasmid</keyword>
<name>A0AAD0VAB3_PSEAV</name>
<evidence type="ECO:0000256" key="1">
    <source>
        <dbReference type="SAM" id="SignalP"/>
    </source>
</evidence>